<evidence type="ECO:0000313" key="2">
    <source>
        <dbReference type="EMBL" id="KAF5829188.1"/>
    </source>
</evidence>
<organism evidence="2 3">
    <name type="scientific">Dunaliella salina</name>
    <name type="common">Green alga</name>
    <name type="synonym">Protococcus salinus</name>
    <dbReference type="NCBI Taxonomy" id="3046"/>
    <lineage>
        <taxon>Eukaryota</taxon>
        <taxon>Viridiplantae</taxon>
        <taxon>Chlorophyta</taxon>
        <taxon>core chlorophytes</taxon>
        <taxon>Chlorophyceae</taxon>
        <taxon>CS clade</taxon>
        <taxon>Chlamydomonadales</taxon>
        <taxon>Dunaliellaceae</taxon>
        <taxon>Dunaliella</taxon>
    </lineage>
</organism>
<gene>
    <name evidence="2" type="ORF">DUNSADRAFT_16433</name>
</gene>
<sequence length="110" mass="12344">MVHLANFRPINVSEQEQREEAARQHERETLEAQEARLVAAYEHALQQAARNATDAAVKELRQLLKEPLLAPDACFAAVLKELQAILRGRFSPAQEHFFLACAAMCAVICF</sequence>
<feature type="region of interest" description="Disordered" evidence="1">
    <location>
        <begin position="1"/>
        <end position="28"/>
    </location>
</feature>
<keyword evidence="3" id="KW-1185">Reference proteome</keyword>
<evidence type="ECO:0000256" key="1">
    <source>
        <dbReference type="SAM" id="MobiDB-lite"/>
    </source>
</evidence>
<proteinExistence type="predicted"/>
<accession>A0ABQ7G3K6</accession>
<protein>
    <submittedName>
        <fullName evidence="2">Uncharacterized protein</fullName>
    </submittedName>
</protein>
<dbReference type="EMBL" id="MU070193">
    <property type="protein sequence ID" value="KAF5829188.1"/>
    <property type="molecule type" value="Genomic_DNA"/>
</dbReference>
<reference evidence="2" key="1">
    <citation type="submission" date="2017-08" db="EMBL/GenBank/DDBJ databases">
        <authorList>
            <person name="Polle J.E."/>
            <person name="Barry K."/>
            <person name="Cushman J."/>
            <person name="Schmutz J."/>
            <person name="Tran D."/>
            <person name="Hathwaick L.T."/>
            <person name="Yim W.C."/>
            <person name="Jenkins J."/>
            <person name="Mckie-Krisberg Z.M."/>
            <person name="Prochnik S."/>
            <person name="Lindquist E."/>
            <person name="Dockter R.B."/>
            <person name="Adam C."/>
            <person name="Molina H."/>
            <person name="Bunkerborg J."/>
            <person name="Jin E."/>
            <person name="Buchheim M."/>
            <person name="Magnuson J."/>
        </authorList>
    </citation>
    <scope>NUCLEOTIDE SEQUENCE</scope>
    <source>
        <strain evidence="2">CCAP 19/18</strain>
    </source>
</reference>
<evidence type="ECO:0000313" key="3">
    <source>
        <dbReference type="Proteomes" id="UP000815325"/>
    </source>
</evidence>
<dbReference type="Proteomes" id="UP000815325">
    <property type="component" value="Unassembled WGS sequence"/>
</dbReference>
<feature type="compositionally biased region" description="Basic and acidic residues" evidence="1">
    <location>
        <begin position="15"/>
        <end position="28"/>
    </location>
</feature>
<comment type="caution">
    <text evidence="2">The sequence shown here is derived from an EMBL/GenBank/DDBJ whole genome shotgun (WGS) entry which is preliminary data.</text>
</comment>
<name>A0ABQ7G3K6_DUNSA</name>